<reference evidence="9" key="1">
    <citation type="journal article" date="2022" name="Front. Microbiol.">
        <title>Genome-based taxonomic rearrangement of Oceanobacter-related bacteria including the description of Thalassolituus hydrocarbonoclasticus sp. nov. and Thalassolituus pacificus sp. nov. and emended description of the genus Thalassolituus.</title>
        <authorList>
            <person name="Dong C."/>
            <person name="Wei L."/>
            <person name="Wang J."/>
            <person name="Lai Q."/>
            <person name="Huang Z."/>
            <person name="Shao Z."/>
        </authorList>
    </citation>
    <scope>NUCLEOTIDE SEQUENCE</scope>
    <source>
        <strain evidence="9">59MF3M-4</strain>
    </source>
</reference>
<gene>
    <name evidence="9" type="ORF">NYR02_07565</name>
</gene>
<sequence>MFSAIILAGGRSSRMGTDKAQLPMNGLPLWLLQQVRLQQAGCDDIQLSHPQLGTPDQQAGHGPLSGLHTLLPFCEHERVLVLAVDMPWMTAALLRTLIRHSQEQPVFFKDHYLPCVLHNSSDLQSYIAKQLHEKGRRSVGALLSYCAARAIPCPSPQLLLNTNTPEDWQLACHASQGGH</sequence>
<dbReference type="Proteomes" id="UP001147830">
    <property type="component" value="Unassembled WGS sequence"/>
</dbReference>
<evidence type="ECO:0000256" key="2">
    <source>
        <dbReference type="ARBA" id="ARBA00022679"/>
    </source>
</evidence>
<proteinExistence type="predicted"/>
<organism evidence="9 10">
    <name type="scientific">Thalassolituus pacificus</name>
    <dbReference type="NCBI Taxonomy" id="2975440"/>
    <lineage>
        <taxon>Bacteria</taxon>
        <taxon>Pseudomonadati</taxon>
        <taxon>Pseudomonadota</taxon>
        <taxon>Gammaproteobacteria</taxon>
        <taxon>Oceanospirillales</taxon>
        <taxon>Oceanospirillaceae</taxon>
        <taxon>Thalassolituus</taxon>
    </lineage>
</organism>
<dbReference type="Gene3D" id="3.90.550.10">
    <property type="entry name" value="Spore Coat Polysaccharide Biosynthesis Protein SpsA, Chain A"/>
    <property type="match status" value="1"/>
</dbReference>
<dbReference type="RefSeq" id="WP_260975771.1">
    <property type="nucleotide sequence ID" value="NZ_JAOANI010000015.1"/>
</dbReference>
<dbReference type="InterPro" id="IPR013482">
    <property type="entry name" value="Molybde_CF_guanTrfase"/>
</dbReference>
<dbReference type="EMBL" id="JAOANI010000015">
    <property type="protein sequence ID" value="MCT7358871.1"/>
    <property type="molecule type" value="Genomic_DNA"/>
</dbReference>
<keyword evidence="1" id="KW-0963">Cytoplasm</keyword>
<evidence type="ECO:0000256" key="6">
    <source>
        <dbReference type="ARBA" id="ARBA00023134"/>
    </source>
</evidence>
<evidence type="ECO:0000259" key="8">
    <source>
        <dbReference type="Pfam" id="PF12804"/>
    </source>
</evidence>
<keyword evidence="2" id="KW-0808">Transferase</keyword>
<reference evidence="9" key="2">
    <citation type="submission" date="2022-08" db="EMBL/GenBank/DDBJ databases">
        <authorList>
            <person name="Dong C."/>
        </authorList>
    </citation>
    <scope>NUCLEOTIDE SEQUENCE</scope>
    <source>
        <strain evidence="9">59MF3M-4</strain>
    </source>
</reference>
<dbReference type="AlphaFoldDB" id="A0A9X2WEW3"/>
<keyword evidence="4" id="KW-0547">Nucleotide-binding</keyword>
<evidence type="ECO:0000313" key="9">
    <source>
        <dbReference type="EMBL" id="MCT7358871.1"/>
    </source>
</evidence>
<evidence type="ECO:0000256" key="3">
    <source>
        <dbReference type="ARBA" id="ARBA00022723"/>
    </source>
</evidence>
<dbReference type="GO" id="GO:0005525">
    <property type="term" value="F:GTP binding"/>
    <property type="evidence" value="ECO:0007669"/>
    <property type="project" value="UniProtKB-KW"/>
</dbReference>
<dbReference type="CDD" id="cd02503">
    <property type="entry name" value="MobA"/>
    <property type="match status" value="1"/>
</dbReference>
<evidence type="ECO:0000256" key="7">
    <source>
        <dbReference type="ARBA" id="ARBA00023150"/>
    </source>
</evidence>
<comment type="caution">
    <text evidence="9">The sequence shown here is derived from an EMBL/GenBank/DDBJ whole genome shotgun (WGS) entry which is preliminary data.</text>
</comment>
<feature type="domain" description="MobA-like NTP transferase" evidence="8">
    <location>
        <begin position="4"/>
        <end position="139"/>
    </location>
</feature>
<keyword evidence="7" id="KW-0501">Molybdenum cofactor biosynthesis</keyword>
<keyword evidence="6" id="KW-0342">GTP-binding</keyword>
<dbReference type="SUPFAM" id="SSF53448">
    <property type="entry name" value="Nucleotide-diphospho-sugar transferases"/>
    <property type="match status" value="1"/>
</dbReference>
<keyword evidence="10" id="KW-1185">Reference proteome</keyword>
<evidence type="ECO:0000256" key="5">
    <source>
        <dbReference type="ARBA" id="ARBA00022842"/>
    </source>
</evidence>
<keyword evidence="5" id="KW-0460">Magnesium</keyword>
<dbReference type="InterPro" id="IPR029044">
    <property type="entry name" value="Nucleotide-diphossugar_trans"/>
</dbReference>
<keyword evidence="9" id="KW-0548">Nucleotidyltransferase</keyword>
<protein>
    <submittedName>
        <fullName evidence="9">Molybdenum cofactor guanylyltransferase</fullName>
    </submittedName>
</protein>
<dbReference type="PANTHER" id="PTHR19136:SF81">
    <property type="entry name" value="MOLYBDENUM COFACTOR GUANYLYLTRANSFERASE"/>
    <property type="match status" value="1"/>
</dbReference>
<evidence type="ECO:0000313" key="10">
    <source>
        <dbReference type="Proteomes" id="UP001147830"/>
    </source>
</evidence>
<evidence type="ECO:0000256" key="1">
    <source>
        <dbReference type="ARBA" id="ARBA00022490"/>
    </source>
</evidence>
<accession>A0A9X2WEW3</accession>
<evidence type="ECO:0000256" key="4">
    <source>
        <dbReference type="ARBA" id="ARBA00022741"/>
    </source>
</evidence>
<keyword evidence="3" id="KW-0479">Metal-binding</keyword>
<dbReference type="PANTHER" id="PTHR19136">
    <property type="entry name" value="MOLYBDENUM COFACTOR GUANYLYLTRANSFERASE"/>
    <property type="match status" value="1"/>
</dbReference>
<dbReference type="Pfam" id="PF12804">
    <property type="entry name" value="NTP_transf_3"/>
    <property type="match status" value="1"/>
</dbReference>
<dbReference type="GO" id="GO:0006777">
    <property type="term" value="P:Mo-molybdopterin cofactor biosynthetic process"/>
    <property type="evidence" value="ECO:0007669"/>
    <property type="project" value="UniProtKB-KW"/>
</dbReference>
<dbReference type="InterPro" id="IPR025877">
    <property type="entry name" value="MobA-like_NTP_Trfase"/>
</dbReference>
<dbReference type="GO" id="GO:0016779">
    <property type="term" value="F:nucleotidyltransferase activity"/>
    <property type="evidence" value="ECO:0007669"/>
    <property type="project" value="UniProtKB-KW"/>
</dbReference>
<dbReference type="GO" id="GO:0046872">
    <property type="term" value="F:metal ion binding"/>
    <property type="evidence" value="ECO:0007669"/>
    <property type="project" value="UniProtKB-KW"/>
</dbReference>
<name>A0A9X2WEW3_9GAMM</name>